<dbReference type="InterPro" id="IPR010463">
    <property type="entry name" value="DUF1057"/>
</dbReference>
<dbReference type="PANTHER" id="PTHR47533">
    <property type="entry name" value="PROTEIN CBG21859"/>
    <property type="match status" value="1"/>
</dbReference>
<sequence>MFSRSLFHRLHNHCTQSICRVKYNSTVPSITTLNESFVRSTKVNVCGRFANRFTFLRPWFLRYIPKGGHPINIEYIDTMPNVPEDDDSIKTILILHGTPGSYYDYFKLLATFGNSHRIIIPNFPNFSYTMEKGCFWHSAEEKSEFIADFLRHINVKTIDCLMAHSMAAYTASYLWIYGNWANYFRLGSICLLNPVGLFKHRRKARLRLSLLVNICRLFALQQWIPMKQLLLPSSPKFGGSTLYNNWEISAWNALTLKLSNFENYHLRLSVLEHNKIPTLFIFSSNDRLYPSHVFYDQLFYLKVDYDDFDIYEQYENELIHASTDQSWIKVVDFRSAGHHIFNTHPDIVHSYIAELLDRSKVVERLEANG</sequence>
<dbReference type="SUPFAM" id="SSF53474">
    <property type="entry name" value="alpha/beta-Hydrolases"/>
    <property type="match status" value="1"/>
</dbReference>
<dbReference type="Gene3D" id="3.40.50.1820">
    <property type="entry name" value="alpha/beta hydrolase"/>
    <property type="match status" value="1"/>
</dbReference>
<accession>A0A9Q0MG19</accession>
<evidence type="ECO:0000313" key="1">
    <source>
        <dbReference type="EMBL" id="KAJ6225022.1"/>
    </source>
</evidence>
<reference evidence="1" key="1">
    <citation type="submission" date="2022-12" db="EMBL/GenBank/DDBJ databases">
        <title>Genome assemblies of Blomia tropicalis.</title>
        <authorList>
            <person name="Cui Y."/>
        </authorList>
    </citation>
    <scope>NUCLEOTIDE SEQUENCE</scope>
    <source>
        <tissue evidence="1">Adult mites</tissue>
    </source>
</reference>
<dbReference type="Pfam" id="PF06342">
    <property type="entry name" value="DUF1057"/>
    <property type="match status" value="1"/>
</dbReference>
<dbReference type="InterPro" id="IPR029058">
    <property type="entry name" value="AB_hydrolase_fold"/>
</dbReference>
<dbReference type="EMBL" id="JAPWDV010000001">
    <property type="protein sequence ID" value="KAJ6225022.1"/>
    <property type="molecule type" value="Genomic_DNA"/>
</dbReference>
<evidence type="ECO:0000313" key="2">
    <source>
        <dbReference type="Proteomes" id="UP001142055"/>
    </source>
</evidence>
<protein>
    <submittedName>
        <fullName evidence="1">Uncharacterized protein</fullName>
    </submittedName>
</protein>
<gene>
    <name evidence="1" type="ORF">RDWZM_003567</name>
</gene>
<organism evidence="1 2">
    <name type="scientific">Blomia tropicalis</name>
    <name type="common">Mite</name>
    <dbReference type="NCBI Taxonomy" id="40697"/>
    <lineage>
        <taxon>Eukaryota</taxon>
        <taxon>Metazoa</taxon>
        <taxon>Ecdysozoa</taxon>
        <taxon>Arthropoda</taxon>
        <taxon>Chelicerata</taxon>
        <taxon>Arachnida</taxon>
        <taxon>Acari</taxon>
        <taxon>Acariformes</taxon>
        <taxon>Sarcoptiformes</taxon>
        <taxon>Astigmata</taxon>
        <taxon>Glycyphagoidea</taxon>
        <taxon>Echimyopodidae</taxon>
        <taxon>Blomia</taxon>
    </lineage>
</organism>
<name>A0A9Q0MG19_BLOTA</name>
<dbReference type="OMA" id="GCFWHSA"/>
<dbReference type="PANTHER" id="PTHR47533:SF4">
    <property type="entry name" value="AB HYDROLASE-1 DOMAIN-CONTAINING PROTEIN"/>
    <property type="match status" value="1"/>
</dbReference>
<proteinExistence type="predicted"/>
<keyword evidence="2" id="KW-1185">Reference proteome</keyword>
<dbReference type="AlphaFoldDB" id="A0A9Q0MG19"/>
<dbReference type="Proteomes" id="UP001142055">
    <property type="component" value="Chromosome 1"/>
</dbReference>
<comment type="caution">
    <text evidence="1">The sequence shown here is derived from an EMBL/GenBank/DDBJ whole genome shotgun (WGS) entry which is preliminary data.</text>
</comment>